<dbReference type="EMBL" id="RCZC01000004">
    <property type="protein sequence ID" value="TPG51979.1"/>
    <property type="molecule type" value="Genomic_DNA"/>
</dbReference>
<gene>
    <name evidence="1" type="ORF">EAH76_14690</name>
</gene>
<accession>A0A502FRF0</accession>
<comment type="caution">
    <text evidence="1">The sequence shown here is derived from an EMBL/GenBank/DDBJ whole genome shotgun (WGS) entry which is preliminary data.</text>
</comment>
<keyword evidence="2" id="KW-1185">Reference proteome</keyword>
<dbReference type="AlphaFoldDB" id="A0A502FRF0"/>
<evidence type="ECO:0000313" key="1">
    <source>
        <dbReference type="EMBL" id="TPG51979.1"/>
    </source>
</evidence>
<name>A0A502FRF0_9SPHN</name>
<evidence type="ECO:0000313" key="2">
    <source>
        <dbReference type="Proteomes" id="UP000319931"/>
    </source>
</evidence>
<reference evidence="1 2" key="1">
    <citation type="journal article" date="2019" name="Environ. Microbiol.">
        <title>Species interactions and distinct microbial communities in high Arctic permafrost affected cryosols are associated with the CH4 and CO2 gas fluxes.</title>
        <authorList>
            <person name="Altshuler I."/>
            <person name="Hamel J."/>
            <person name="Turney S."/>
            <person name="Magnuson E."/>
            <person name="Levesque R."/>
            <person name="Greer C."/>
            <person name="Whyte L.G."/>
        </authorList>
    </citation>
    <scope>NUCLEOTIDE SEQUENCE [LARGE SCALE GENOMIC DNA]</scope>
    <source>
        <strain evidence="1 2">E6.1</strain>
    </source>
</reference>
<sequence>MSADLLKWIGQVGVCQANTEDRAKPFACKAIALDTELAWINVGSRAIRTCNATSDLTNDLPTATVLQPPNG</sequence>
<proteinExistence type="predicted"/>
<protein>
    <submittedName>
        <fullName evidence="1">Uncharacterized protein</fullName>
    </submittedName>
</protein>
<dbReference type="Proteomes" id="UP000319931">
    <property type="component" value="Unassembled WGS sequence"/>
</dbReference>
<organism evidence="1 2">
    <name type="scientific">Sphingomonas glacialis</name>
    <dbReference type="NCBI Taxonomy" id="658225"/>
    <lineage>
        <taxon>Bacteria</taxon>
        <taxon>Pseudomonadati</taxon>
        <taxon>Pseudomonadota</taxon>
        <taxon>Alphaproteobacteria</taxon>
        <taxon>Sphingomonadales</taxon>
        <taxon>Sphingomonadaceae</taxon>
        <taxon>Sphingomonas</taxon>
    </lineage>
</organism>